<protein>
    <recommendedName>
        <fullName evidence="10">Small ribosomal subunit biogenesis GTPase RsgA</fullName>
        <ecNumber evidence="10">3.6.1.-</ecNumber>
    </recommendedName>
</protein>
<dbReference type="Gene3D" id="2.40.50.140">
    <property type="entry name" value="Nucleic acid-binding proteins"/>
    <property type="match status" value="1"/>
</dbReference>
<dbReference type="EMBL" id="RBIJ01000001">
    <property type="protein sequence ID" value="RKQ88794.1"/>
    <property type="molecule type" value="Genomic_DNA"/>
</dbReference>
<feature type="binding site" evidence="10">
    <location>
        <begin position="187"/>
        <end position="190"/>
    </location>
    <ligand>
        <name>GTP</name>
        <dbReference type="ChEBI" id="CHEBI:37565"/>
    </ligand>
</feature>
<feature type="binding site" evidence="10">
    <location>
        <position position="323"/>
    </location>
    <ligand>
        <name>Zn(2+)</name>
        <dbReference type="ChEBI" id="CHEBI:29105"/>
    </ligand>
</feature>
<dbReference type="HAMAP" id="MF_01820">
    <property type="entry name" value="GTPase_RsgA"/>
    <property type="match status" value="1"/>
</dbReference>
<dbReference type="GO" id="GO:0019843">
    <property type="term" value="F:rRNA binding"/>
    <property type="evidence" value="ECO:0007669"/>
    <property type="project" value="UniProtKB-KW"/>
</dbReference>
<gene>
    <name evidence="10" type="primary">rsgA</name>
    <name evidence="13" type="ORF">C7438_0436</name>
</gene>
<keyword evidence="6 10" id="KW-0378">Hydrolase</keyword>
<dbReference type="PROSITE" id="PS50936">
    <property type="entry name" value="ENGC_GTPASE"/>
    <property type="match status" value="1"/>
</dbReference>
<dbReference type="NCBIfam" id="TIGR00157">
    <property type="entry name" value="ribosome small subunit-dependent GTPase A"/>
    <property type="match status" value="1"/>
</dbReference>
<evidence type="ECO:0000256" key="1">
    <source>
        <dbReference type="ARBA" id="ARBA00022490"/>
    </source>
</evidence>
<comment type="caution">
    <text evidence="13">The sequence shown here is derived from an EMBL/GenBank/DDBJ whole genome shotgun (WGS) entry which is preliminary data.</text>
</comment>
<comment type="function">
    <text evidence="10">One of several proteins that assist in the late maturation steps of the functional core of the 30S ribosomal subunit. Helps release RbfA from mature subunits. May play a role in the assembly of ribosomal proteins into the subunit. Circularly permuted GTPase that catalyzes slow GTP hydrolysis, GTPase activity is stimulated by the 30S ribosomal subunit.</text>
</comment>
<dbReference type="PANTHER" id="PTHR32120">
    <property type="entry name" value="SMALL RIBOSOMAL SUBUNIT BIOGENESIS GTPASE RSGA"/>
    <property type="match status" value="1"/>
</dbReference>
<comment type="cofactor">
    <cofactor evidence="10">
        <name>Zn(2+)</name>
        <dbReference type="ChEBI" id="CHEBI:29105"/>
    </cofactor>
    <text evidence="10">Binds 1 zinc ion per subunit.</text>
</comment>
<feature type="binding site" evidence="10">
    <location>
        <position position="336"/>
    </location>
    <ligand>
        <name>Zn(2+)</name>
        <dbReference type="ChEBI" id="CHEBI:29105"/>
    </ligand>
</feature>
<dbReference type="PROSITE" id="PS51721">
    <property type="entry name" value="G_CP"/>
    <property type="match status" value="1"/>
</dbReference>
<dbReference type="Gene3D" id="3.40.50.300">
    <property type="entry name" value="P-loop containing nucleotide triphosphate hydrolases"/>
    <property type="match status" value="1"/>
</dbReference>
<keyword evidence="4 10" id="KW-0699">rRNA-binding</keyword>
<evidence type="ECO:0000256" key="7">
    <source>
        <dbReference type="ARBA" id="ARBA00022833"/>
    </source>
</evidence>
<dbReference type="Pfam" id="PF16745">
    <property type="entry name" value="RsgA_N"/>
    <property type="match status" value="1"/>
</dbReference>
<dbReference type="InterPro" id="IPR027417">
    <property type="entry name" value="P-loop_NTPase"/>
</dbReference>
<evidence type="ECO:0000256" key="6">
    <source>
        <dbReference type="ARBA" id="ARBA00022801"/>
    </source>
</evidence>
<dbReference type="CDD" id="cd01854">
    <property type="entry name" value="YjeQ_EngC"/>
    <property type="match status" value="1"/>
</dbReference>
<evidence type="ECO:0000313" key="14">
    <source>
        <dbReference type="Proteomes" id="UP000267019"/>
    </source>
</evidence>
<comment type="subunit">
    <text evidence="10">Monomer. Associates with 30S ribosomal subunit, binds 16S rRNA.</text>
</comment>
<dbReference type="GO" id="GO:0005525">
    <property type="term" value="F:GTP binding"/>
    <property type="evidence" value="ECO:0007669"/>
    <property type="project" value="UniProtKB-UniRule"/>
</dbReference>
<dbReference type="GO" id="GO:0042274">
    <property type="term" value="P:ribosomal small subunit biogenesis"/>
    <property type="evidence" value="ECO:0007669"/>
    <property type="project" value="UniProtKB-UniRule"/>
</dbReference>
<feature type="domain" description="CP-type G" evidence="12">
    <location>
        <begin position="138"/>
        <end position="299"/>
    </location>
</feature>
<dbReference type="GO" id="GO:0003924">
    <property type="term" value="F:GTPase activity"/>
    <property type="evidence" value="ECO:0007669"/>
    <property type="project" value="UniProtKB-UniRule"/>
</dbReference>
<comment type="similarity">
    <text evidence="10">Belongs to the TRAFAC class YlqF/YawG GTPase family. RsgA subfamily.</text>
</comment>
<evidence type="ECO:0000256" key="8">
    <source>
        <dbReference type="ARBA" id="ARBA00022884"/>
    </source>
</evidence>
<dbReference type="AlphaFoldDB" id="A0A660L6D8"/>
<dbReference type="InterPro" id="IPR010914">
    <property type="entry name" value="RsgA_GTPase_dom"/>
</dbReference>
<dbReference type="GO" id="GO:0046872">
    <property type="term" value="F:metal ion binding"/>
    <property type="evidence" value="ECO:0007669"/>
    <property type="project" value="UniProtKB-KW"/>
</dbReference>
<evidence type="ECO:0000259" key="11">
    <source>
        <dbReference type="PROSITE" id="PS50936"/>
    </source>
</evidence>
<accession>A0A660L6D8</accession>
<evidence type="ECO:0000256" key="3">
    <source>
        <dbReference type="ARBA" id="ARBA00022723"/>
    </source>
</evidence>
<keyword evidence="2 10" id="KW-0690">Ribosome biogenesis</keyword>
<keyword evidence="9 10" id="KW-0342">GTP-binding</keyword>
<evidence type="ECO:0000313" key="13">
    <source>
        <dbReference type="EMBL" id="RKQ88794.1"/>
    </source>
</evidence>
<comment type="subcellular location">
    <subcellularLocation>
        <location evidence="10">Cytoplasm</location>
    </subcellularLocation>
</comment>
<keyword evidence="5 10" id="KW-0547">Nucleotide-binding</keyword>
<dbReference type="InterPro" id="IPR012340">
    <property type="entry name" value="NA-bd_OB-fold"/>
</dbReference>
<organism evidence="13 14">
    <name type="scientific">Brockia lithotrophica</name>
    <dbReference type="NCBI Taxonomy" id="933949"/>
    <lineage>
        <taxon>Bacteria</taxon>
        <taxon>Bacillati</taxon>
        <taxon>Bacillota</taxon>
        <taxon>Bacilli</taxon>
        <taxon>Bacillales</taxon>
        <taxon>Bacillales Family X. Incertae Sedis</taxon>
        <taxon>Brockia</taxon>
    </lineage>
</organism>
<evidence type="ECO:0000256" key="2">
    <source>
        <dbReference type="ARBA" id="ARBA00022517"/>
    </source>
</evidence>
<dbReference type="GO" id="GO:0005737">
    <property type="term" value="C:cytoplasm"/>
    <property type="evidence" value="ECO:0007669"/>
    <property type="project" value="UniProtKB-SubCell"/>
</dbReference>
<evidence type="ECO:0000256" key="9">
    <source>
        <dbReference type="ARBA" id="ARBA00023134"/>
    </source>
</evidence>
<dbReference type="Gene3D" id="1.10.40.50">
    <property type="entry name" value="Probable gtpase engc, domain 3"/>
    <property type="match status" value="1"/>
</dbReference>
<keyword evidence="3 10" id="KW-0479">Metal-binding</keyword>
<dbReference type="InterPro" id="IPR030378">
    <property type="entry name" value="G_CP_dom"/>
</dbReference>
<keyword evidence="14" id="KW-1185">Reference proteome</keyword>
<name>A0A660L6D8_9BACL</name>
<feature type="binding site" evidence="10">
    <location>
        <begin position="241"/>
        <end position="249"/>
    </location>
    <ligand>
        <name>GTP</name>
        <dbReference type="ChEBI" id="CHEBI:37565"/>
    </ligand>
</feature>
<dbReference type="OrthoDB" id="9809485at2"/>
<sequence>MALLPLRPEFPPFLSKGGTLSRCRRPGTASRRGKSKAEGRCAILFLCRSIEKGGKVLKETLLRGRIVRALAGYYDVVVEEDGETPSAEDGQDFRRSVLRTRARGLLRELGITPLVGDLVHVRPTGEGEGVLIEVLPRKSELVRPPAANVDAVLVVATLREPEVDLAYLDRLLVHVEHARLEAVLFWNKVDVLGLSEREELEALLGVYRSAGYATFAGSVRTGEGLPEVRAHLAGKVLVLAGPSGVGKTSFLRVLRPDLPLAVGELSRKLGRGRHTTREVVLVDVGQGSWIADAPGFGALRLPDVGLPELGRLFPEIAACAEGCRFRDCLHEREPGCAVRAAVEEGKIARSRYANYLTFLRELREMHAERY</sequence>
<evidence type="ECO:0000256" key="10">
    <source>
        <dbReference type="HAMAP-Rule" id="MF_01820"/>
    </source>
</evidence>
<reference evidence="13 14" key="1">
    <citation type="submission" date="2018-10" db="EMBL/GenBank/DDBJ databases">
        <title>Genomic Encyclopedia of Type Strains, Phase IV (KMG-IV): sequencing the most valuable type-strain genomes for metagenomic binning, comparative biology and taxonomic classification.</title>
        <authorList>
            <person name="Goeker M."/>
        </authorList>
    </citation>
    <scope>NUCLEOTIDE SEQUENCE [LARGE SCALE GENOMIC DNA]</scope>
    <source>
        <strain evidence="13 14">DSM 22653</strain>
    </source>
</reference>
<proteinExistence type="inferred from homology"/>
<feature type="binding site" evidence="10">
    <location>
        <position position="328"/>
    </location>
    <ligand>
        <name>Zn(2+)</name>
        <dbReference type="ChEBI" id="CHEBI:29105"/>
    </ligand>
</feature>
<keyword evidence="8 10" id="KW-0694">RNA-binding</keyword>
<dbReference type="SUPFAM" id="SSF50249">
    <property type="entry name" value="Nucleic acid-binding proteins"/>
    <property type="match status" value="1"/>
</dbReference>
<feature type="binding site" evidence="10">
    <location>
        <position position="330"/>
    </location>
    <ligand>
        <name>Zn(2+)</name>
        <dbReference type="ChEBI" id="CHEBI:29105"/>
    </ligand>
</feature>
<dbReference type="InterPro" id="IPR004881">
    <property type="entry name" value="Ribosome_biogen_GTPase_RsgA"/>
</dbReference>
<evidence type="ECO:0000256" key="5">
    <source>
        <dbReference type="ARBA" id="ARBA00022741"/>
    </source>
</evidence>
<feature type="domain" description="EngC GTPase" evidence="11">
    <location>
        <begin position="147"/>
        <end position="297"/>
    </location>
</feature>
<dbReference type="SUPFAM" id="SSF52540">
    <property type="entry name" value="P-loop containing nucleoside triphosphate hydrolases"/>
    <property type="match status" value="1"/>
</dbReference>
<keyword evidence="7 10" id="KW-0862">Zinc</keyword>
<dbReference type="EC" id="3.6.1.-" evidence="10"/>
<dbReference type="PANTHER" id="PTHR32120:SF11">
    <property type="entry name" value="SMALL RIBOSOMAL SUBUNIT BIOGENESIS GTPASE RSGA 1, MITOCHONDRIAL-RELATED"/>
    <property type="match status" value="1"/>
</dbReference>
<evidence type="ECO:0000256" key="4">
    <source>
        <dbReference type="ARBA" id="ARBA00022730"/>
    </source>
</evidence>
<dbReference type="Proteomes" id="UP000267019">
    <property type="component" value="Unassembled WGS sequence"/>
</dbReference>
<dbReference type="InterPro" id="IPR031944">
    <property type="entry name" value="RsgA_N"/>
</dbReference>
<evidence type="ECO:0000259" key="12">
    <source>
        <dbReference type="PROSITE" id="PS51721"/>
    </source>
</evidence>
<keyword evidence="1 10" id="KW-0963">Cytoplasm</keyword>
<dbReference type="Pfam" id="PF03193">
    <property type="entry name" value="RsgA_GTPase"/>
    <property type="match status" value="1"/>
</dbReference>